<comment type="caution">
    <text evidence="3">The sequence shown here is derived from an EMBL/GenBank/DDBJ whole genome shotgun (WGS) entry which is preliminary data.</text>
</comment>
<accession>A0A835SBX8</accession>
<dbReference type="EMBL" id="JADCNL010000001">
    <property type="protein sequence ID" value="KAG0496993.1"/>
    <property type="molecule type" value="Genomic_DNA"/>
</dbReference>
<gene>
    <name evidence="3" type="ORF">HPP92_001429</name>
    <name evidence="2" type="ORF">HPP92_001684</name>
</gene>
<sequence>MSAAICRKRLGFEEILDSPSHVPSAKRSRCLGYGSLILTAQFGFSLEDKIGISKSLNLGMFRMKGYRNDEKGIREVISWLLICSCWLGISYRLFNHFTGILHMKSETC</sequence>
<feature type="transmembrane region" description="Helical" evidence="1">
    <location>
        <begin position="76"/>
        <end position="94"/>
    </location>
</feature>
<evidence type="ECO:0000256" key="1">
    <source>
        <dbReference type="SAM" id="Phobius"/>
    </source>
</evidence>
<evidence type="ECO:0000313" key="4">
    <source>
        <dbReference type="Proteomes" id="UP000636800"/>
    </source>
</evidence>
<dbReference type="Proteomes" id="UP000639772">
    <property type="component" value="Chromosome 1"/>
</dbReference>
<dbReference type="EMBL" id="JADCNM010000001">
    <property type="protein sequence ID" value="KAG0501357.1"/>
    <property type="molecule type" value="Genomic_DNA"/>
</dbReference>
<organism evidence="3 5">
    <name type="scientific">Vanilla planifolia</name>
    <name type="common">Vanilla</name>
    <dbReference type="NCBI Taxonomy" id="51239"/>
    <lineage>
        <taxon>Eukaryota</taxon>
        <taxon>Viridiplantae</taxon>
        <taxon>Streptophyta</taxon>
        <taxon>Embryophyta</taxon>
        <taxon>Tracheophyta</taxon>
        <taxon>Spermatophyta</taxon>
        <taxon>Magnoliopsida</taxon>
        <taxon>Liliopsida</taxon>
        <taxon>Asparagales</taxon>
        <taxon>Orchidaceae</taxon>
        <taxon>Vanilloideae</taxon>
        <taxon>Vanilleae</taxon>
        <taxon>Vanilla</taxon>
    </lineage>
</organism>
<keyword evidence="1" id="KW-1133">Transmembrane helix</keyword>
<dbReference type="Proteomes" id="UP000636800">
    <property type="component" value="Chromosome 1"/>
</dbReference>
<keyword evidence="1" id="KW-0472">Membrane</keyword>
<keyword evidence="4" id="KW-1185">Reference proteome</keyword>
<protein>
    <submittedName>
        <fullName evidence="3">Uncharacterized protein</fullName>
    </submittedName>
</protein>
<evidence type="ECO:0000313" key="2">
    <source>
        <dbReference type="EMBL" id="KAG0496993.1"/>
    </source>
</evidence>
<keyword evidence="1" id="KW-0812">Transmembrane</keyword>
<dbReference type="AlphaFoldDB" id="A0A835SBX8"/>
<proteinExistence type="predicted"/>
<name>A0A835SBX8_VANPL</name>
<reference evidence="4 5" key="1">
    <citation type="journal article" date="2020" name="Nat. Food">
        <title>A phased Vanilla planifolia genome enables genetic improvement of flavour and production.</title>
        <authorList>
            <person name="Hasing T."/>
            <person name="Tang H."/>
            <person name="Brym M."/>
            <person name="Khazi F."/>
            <person name="Huang T."/>
            <person name="Chambers A.H."/>
        </authorList>
    </citation>
    <scope>NUCLEOTIDE SEQUENCE [LARGE SCALE GENOMIC DNA]</scope>
    <source>
        <tissue evidence="3">Leaf</tissue>
    </source>
</reference>
<evidence type="ECO:0000313" key="3">
    <source>
        <dbReference type="EMBL" id="KAG0501357.1"/>
    </source>
</evidence>
<evidence type="ECO:0000313" key="5">
    <source>
        <dbReference type="Proteomes" id="UP000639772"/>
    </source>
</evidence>